<feature type="compositionally biased region" description="Polar residues" evidence="1">
    <location>
        <begin position="18"/>
        <end position="67"/>
    </location>
</feature>
<dbReference type="AlphaFoldDB" id="A0A644YV16"/>
<sequence length="114" mass="12210">MDKSLEEAKKMNAKSRQSKTTQSGSSYTDMNESALQQARQANSNSAMNQNGFSQDYALQQARQENMKSANSATSSATSSATNSVMPSSNSGMSGDPTLDEVKKANEKSRQNKGS</sequence>
<gene>
    <name evidence="2" type="ORF">SDC9_78738</name>
</gene>
<name>A0A644YV16_9ZZZZ</name>
<evidence type="ECO:0000313" key="2">
    <source>
        <dbReference type="EMBL" id="MPM32179.1"/>
    </source>
</evidence>
<evidence type="ECO:0000256" key="1">
    <source>
        <dbReference type="SAM" id="MobiDB-lite"/>
    </source>
</evidence>
<feature type="compositionally biased region" description="Basic and acidic residues" evidence="1">
    <location>
        <begin position="99"/>
        <end position="114"/>
    </location>
</feature>
<feature type="compositionally biased region" description="Low complexity" evidence="1">
    <location>
        <begin position="68"/>
        <end position="83"/>
    </location>
</feature>
<dbReference type="EMBL" id="VSSQ01006291">
    <property type="protein sequence ID" value="MPM32179.1"/>
    <property type="molecule type" value="Genomic_DNA"/>
</dbReference>
<protein>
    <submittedName>
        <fullName evidence="2">Uncharacterized protein</fullName>
    </submittedName>
</protein>
<comment type="caution">
    <text evidence="2">The sequence shown here is derived from an EMBL/GenBank/DDBJ whole genome shotgun (WGS) entry which is preliminary data.</text>
</comment>
<organism evidence="2">
    <name type="scientific">bioreactor metagenome</name>
    <dbReference type="NCBI Taxonomy" id="1076179"/>
    <lineage>
        <taxon>unclassified sequences</taxon>
        <taxon>metagenomes</taxon>
        <taxon>ecological metagenomes</taxon>
    </lineage>
</organism>
<feature type="compositionally biased region" description="Basic and acidic residues" evidence="1">
    <location>
        <begin position="1"/>
        <end position="10"/>
    </location>
</feature>
<reference evidence="2" key="1">
    <citation type="submission" date="2019-08" db="EMBL/GenBank/DDBJ databases">
        <authorList>
            <person name="Kucharzyk K."/>
            <person name="Murdoch R.W."/>
            <person name="Higgins S."/>
            <person name="Loffler F."/>
        </authorList>
    </citation>
    <scope>NUCLEOTIDE SEQUENCE</scope>
</reference>
<accession>A0A644YV16</accession>
<feature type="region of interest" description="Disordered" evidence="1">
    <location>
        <begin position="1"/>
        <end position="114"/>
    </location>
</feature>
<proteinExistence type="predicted"/>